<dbReference type="EMBL" id="GGLE01004027">
    <property type="protein sequence ID" value="MBY08153.1"/>
    <property type="molecule type" value="Transcribed_RNA"/>
</dbReference>
<organism evidence="2">
    <name type="scientific">Ornithodoros turicata</name>
    <dbReference type="NCBI Taxonomy" id="34597"/>
    <lineage>
        <taxon>Eukaryota</taxon>
        <taxon>Metazoa</taxon>
        <taxon>Ecdysozoa</taxon>
        <taxon>Arthropoda</taxon>
        <taxon>Chelicerata</taxon>
        <taxon>Arachnida</taxon>
        <taxon>Acari</taxon>
        <taxon>Parasitiformes</taxon>
        <taxon>Ixodida</taxon>
        <taxon>Ixodoidea</taxon>
        <taxon>Argasidae</taxon>
        <taxon>Ornithodorinae</taxon>
        <taxon>Ornithodoros</taxon>
    </lineage>
</organism>
<evidence type="ECO:0000256" key="1">
    <source>
        <dbReference type="SAM" id="SignalP"/>
    </source>
</evidence>
<feature type="chain" id="PRO_5015322579" evidence="1">
    <location>
        <begin position="22"/>
        <end position="148"/>
    </location>
</feature>
<proteinExistence type="predicted"/>
<evidence type="ECO:0000313" key="2">
    <source>
        <dbReference type="EMBL" id="MBY08153.1"/>
    </source>
</evidence>
<accession>A0A2R5LF49</accession>
<reference evidence="2" key="1">
    <citation type="submission" date="2018-03" db="EMBL/GenBank/DDBJ databases">
        <title>The relapsing fever spirochete Borrelia turicatae persists in the highly oxidative environment of its soft-bodied tick vector.</title>
        <authorList>
            <person name="Bourret T.J."/>
            <person name="Boyle W.K."/>
            <person name="Valenzuela J.G."/>
            <person name="Oliveira F."/>
            <person name="Lopez J.E."/>
        </authorList>
    </citation>
    <scope>NUCLEOTIDE SEQUENCE</scope>
    <source>
        <strain evidence="2">Kansas strain/isolate</strain>
        <tissue evidence="2">Salivary glands</tissue>
    </source>
</reference>
<name>A0A2R5LF49_9ACAR</name>
<sequence length="148" mass="16818">MKSSALVVCALVALCVSSVVCQDILCPQYKHLAEDINTCKRMLPNFGDKKEKVVALTVRFGIRCARTIDPDISLPEIKERRCKADDPDDFPTKFHKCLTKQVDTDTLLERIGFQGEDLEKFRKAVRCANEAFERALTEEKKEQHNSQS</sequence>
<keyword evidence="1" id="KW-0732">Signal</keyword>
<protein>
    <submittedName>
        <fullName evidence="2">Putative secreted protein</fullName>
    </submittedName>
</protein>
<feature type="signal peptide" evidence="1">
    <location>
        <begin position="1"/>
        <end position="21"/>
    </location>
</feature>
<dbReference type="AlphaFoldDB" id="A0A2R5LF49"/>